<protein>
    <submittedName>
        <fullName evidence="1">Uncharacterized protein</fullName>
    </submittedName>
</protein>
<dbReference type="AlphaFoldDB" id="A0A1F6X8L9"/>
<dbReference type="Proteomes" id="UP000176814">
    <property type="component" value="Unassembled WGS sequence"/>
</dbReference>
<gene>
    <name evidence="1" type="ORF">A2911_00120</name>
</gene>
<evidence type="ECO:0000313" key="1">
    <source>
        <dbReference type="EMBL" id="OGI90385.1"/>
    </source>
</evidence>
<proteinExistence type="predicted"/>
<sequence length="85" mass="10201">MKNKIIREVGRWEDEVREEIGFLATKEMCEEIMDHVRTVLLSRSSYPKRKNMFWLRAGHYGYPDYPQDIKVRKSKGRKRGDKIAK</sequence>
<accession>A0A1F6X8L9</accession>
<evidence type="ECO:0000313" key="2">
    <source>
        <dbReference type="Proteomes" id="UP000176814"/>
    </source>
</evidence>
<comment type="caution">
    <text evidence="1">The sequence shown here is derived from an EMBL/GenBank/DDBJ whole genome shotgun (WGS) entry which is preliminary data.</text>
</comment>
<organism evidence="1 2">
    <name type="scientific">Candidatus Nomurabacteria bacterium RIFCSPLOWO2_01_FULL_40_15</name>
    <dbReference type="NCBI Taxonomy" id="1801772"/>
    <lineage>
        <taxon>Bacteria</taxon>
        <taxon>Candidatus Nomuraibacteriota</taxon>
    </lineage>
</organism>
<reference evidence="1 2" key="1">
    <citation type="journal article" date="2016" name="Nat. Commun.">
        <title>Thousands of microbial genomes shed light on interconnected biogeochemical processes in an aquifer system.</title>
        <authorList>
            <person name="Anantharaman K."/>
            <person name="Brown C.T."/>
            <person name="Hug L.A."/>
            <person name="Sharon I."/>
            <person name="Castelle C.J."/>
            <person name="Probst A.J."/>
            <person name="Thomas B.C."/>
            <person name="Singh A."/>
            <person name="Wilkins M.J."/>
            <person name="Karaoz U."/>
            <person name="Brodie E.L."/>
            <person name="Williams K.H."/>
            <person name="Hubbard S.S."/>
            <person name="Banfield J.F."/>
        </authorList>
    </citation>
    <scope>NUCLEOTIDE SEQUENCE [LARGE SCALE GENOMIC DNA]</scope>
</reference>
<name>A0A1F6X8L9_9BACT</name>
<dbReference type="EMBL" id="MFUW01000013">
    <property type="protein sequence ID" value="OGI90385.1"/>
    <property type="molecule type" value="Genomic_DNA"/>
</dbReference>